<sequence length="66" mass="7074">MTILRGSNCTCLDAITYIKRWKSLSKGSVASQAREGGTTTMGTILEMSGTNSDPGPGPGHWDWDLD</sequence>
<dbReference type="AlphaFoldDB" id="A0A820KXW5"/>
<evidence type="ECO:0000313" key="3">
    <source>
        <dbReference type="Proteomes" id="UP000663868"/>
    </source>
</evidence>
<comment type="caution">
    <text evidence="2">The sequence shown here is derived from an EMBL/GenBank/DDBJ whole genome shotgun (WGS) entry which is preliminary data.</text>
</comment>
<dbReference type="EMBL" id="CAJOBB010018559">
    <property type="protein sequence ID" value="CAF4350252.1"/>
    <property type="molecule type" value="Genomic_DNA"/>
</dbReference>
<gene>
    <name evidence="2" type="ORF">KXQ929_LOCUS48223</name>
</gene>
<evidence type="ECO:0000256" key="1">
    <source>
        <dbReference type="SAM" id="MobiDB-lite"/>
    </source>
</evidence>
<accession>A0A820KXW5</accession>
<proteinExistence type="predicted"/>
<organism evidence="2 3">
    <name type="scientific">Adineta steineri</name>
    <dbReference type="NCBI Taxonomy" id="433720"/>
    <lineage>
        <taxon>Eukaryota</taxon>
        <taxon>Metazoa</taxon>
        <taxon>Spiralia</taxon>
        <taxon>Gnathifera</taxon>
        <taxon>Rotifera</taxon>
        <taxon>Eurotatoria</taxon>
        <taxon>Bdelloidea</taxon>
        <taxon>Adinetida</taxon>
        <taxon>Adinetidae</taxon>
        <taxon>Adineta</taxon>
    </lineage>
</organism>
<feature type="compositionally biased region" description="Polar residues" evidence="1">
    <location>
        <begin position="43"/>
        <end position="53"/>
    </location>
</feature>
<dbReference type="Proteomes" id="UP000663868">
    <property type="component" value="Unassembled WGS sequence"/>
</dbReference>
<evidence type="ECO:0000313" key="2">
    <source>
        <dbReference type="EMBL" id="CAF4350252.1"/>
    </source>
</evidence>
<reference evidence="2" key="1">
    <citation type="submission" date="2021-02" db="EMBL/GenBank/DDBJ databases">
        <authorList>
            <person name="Nowell W R."/>
        </authorList>
    </citation>
    <scope>NUCLEOTIDE SEQUENCE</scope>
</reference>
<feature type="region of interest" description="Disordered" evidence="1">
    <location>
        <begin position="43"/>
        <end position="66"/>
    </location>
</feature>
<protein>
    <submittedName>
        <fullName evidence="2">Uncharacterized protein</fullName>
    </submittedName>
</protein>
<name>A0A820KXW5_9BILA</name>